<feature type="compositionally biased region" description="Low complexity" evidence="1">
    <location>
        <begin position="218"/>
        <end position="229"/>
    </location>
</feature>
<feature type="transmembrane region" description="Helical" evidence="2">
    <location>
        <begin position="37"/>
        <end position="56"/>
    </location>
</feature>
<keyword evidence="2" id="KW-1133">Transmembrane helix</keyword>
<keyword evidence="2" id="KW-0812">Transmembrane</keyword>
<name>A0A4R6DKR4_9MICO</name>
<sequence>MEPETFDGTAGIALLVLLPASVLFVAAAIRRTGVPRWAWVFYLLGVVGVLVLLHLAGQVRYRVDAPEPGGFDGWDFFQFVGLGLGRVGVAVNAVVATVWCVLRPAPYHERLPRRETLLLVAAYTAMAVATAVPAAWWGFGLGVVSPLVELPVVLAAAGFLTTALTMRWRRLRRVAEDDRPSITTLWPADAVAAVWLVGALAVGPLFAGSGLPDAARVPPQSESEPRPSSTWTLEPEWPGPTPAAATTLDASGIETGTRALLEDTVRWAGPLDDLASSTPAAAEAPPVIVTEQVCDGGGRRWTGSLVLPTVRPQDLAPRVLAGWHDAGYEPIDRAMGTDLVGPLHADAAVERMRLGGGTDGVHVDVESFCTTG</sequence>
<feature type="transmembrane region" description="Helical" evidence="2">
    <location>
        <begin position="117"/>
        <end position="137"/>
    </location>
</feature>
<dbReference type="OrthoDB" id="5016649at2"/>
<feature type="transmembrane region" description="Helical" evidence="2">
    <location>
        <begin position="185"/>
        <end position="207"/>
    </location>
</feature>
<feature type="transmembrane region" description="Helical" evidence="2">
    <location>
        <begin position="143"/>
        <end position="164"/>
    </location>
</feature>
<comment type="caution">
    <text evidence="3">The sequence shown here is derived from an EMBL/GenBank/DDBJ whole genome shotgun (WGS) entry which is preliminary data.</text>
</comment>
<dbReference type="EMBL" id="SNVW01000003">
    <property type="protein sequence ID" value="TDN45455.1"/>
    <property type="molecule type" value="Genomic_DNA"/>
</dbReference>
<accession>A0A4R6DKR4</accession>
<gene>
    <name evidence="3" type="ORF">EDF64_103379</name>
</gene>
<dbReference type="RefSeq" id="WP_133519244.1">
    <property type="nucleotide sequence ID" value="NZ_SNVW01000003.1"/>
</dbReference>
<evidence type="ECO:0000313" key="3">
    <source>
        <dbReference type="EMBL" id="TDN45455.1"/>
    </source>
</evidence>
<dbReference type="AlphaFoldDB" id="A0A4R6DKR4"/>
<evidence type="ECO:0000256" key="2">
    <source>
        <dbReference type="SAM" id="Phobius"/>
    </source>
</evidence>
<protein>
    <submittedName>
        <fullName evidence="3">Uncharacterized protein</fullName>
    </submittedName>
</protein>
<evidence type="ECO:0000256" key="1">
    <source>
        <dbReference type="SAM" id="MobiDB-lite"/>
    </source>
</evidence>
<keyword evidence="2" id="KW-0472">Membrane</keyword>
<evidence type="ECO:0000313" key="4">
    <source>
        <dbReference type="Proteomes" id="UP000295764"/>
    </source>
</evidence>
<feature type="region of interest" description="Disordered" evidence="1">
    <location>
        <begin position="214"/>
        <end position="239"/>
    </location>
</feature>
<feature type="transmembrane region" description="Helical" evidence="2">
    <location>
        <begin position="76"/>
        <end position="105"/>
    </location>
</feature>
<organism evidence="3 4">
    <name type="scientific">Curtobacterium flaccumfaciens</name>
    <dbReference type="NCBI Taxonomy" id="2035"/>
    <lineage>
        <taxon>Bacteria</taxon>
        <taxon>Bacillati</taxon>
        <taxon>Actinomycetota</taxon>
        <taxon>Actinomycetes</taxon>
        <taxon>Micrococcales</taxon>
        <taxon>Microbacteriaceae</taxon>
        <taxon>Curtobacterium</taxon>
    </lineage>
</organism>
<reference evidence="3 4" key="1">
    <citation type="submission" date="2019-03" db="EMBL/GenBank/DDBJ databases">
        <title>Genomic analyses of the natural microbiome of Caenorhabditis elegans.</title>
        <authorList>
            <person name="Samuel B."/>
        </authorList>
    </citation>
    <scope>NUCLEOTIDE SEQUENCE [LARGE SCALE GENOMIC DNA]</scope>
    <source>
        <strain evidence="3 4">JUb65</strain>
    </source>
</reference>
<dbReference type="Proteomes" id="UP000295764">
    <property type="component" value="Unassembled WGS sequence"/>
</dbReference>
<feature type="transmembrane region" description="Helical" evidence="2">
    <location>
        <begin position="12"/>
        <end position="30"/>
    </location>
</feature>
<proteinExistence type="predicted"/>